<feature type="region of interest" description="Disordered" evidence="21">
    <location>
        <begin position="556"/>
        <end position="585"/>
    </location>
</feature>
<keyword evidence="12" id="KW-0735">Signal-anchor</keyword>
<feature type="compositionally biased region" description="Polar residues" evidence="21">
    <location>
        <begin position="423"/>
        <end position="436"/>
    </location>
</feature>
<feature type="compositionally biased region" description="Polar residues" evidence="21">
    <location>
        <begin position="442"/>
        <end position="454"/>
    </location>
</feature>
<dbReference type="PANTHER" id="PTHR47175">
    <property type="entry name" value="LIPASE ATG15-RELATED"/>
    <property type="match status" value="1"/>
</dbReference>
<feature type="repeat" description="RCC1" evidence="19">
    <location>
        <begin position="764"/>
        <end position="817"/>
    </location>
</feature>
<evidence type="ECO:0000256" key="19">
    <source>
        <dbReference type="PROSITE-ProRule" id="PRU00235"/>
    </source>
</evidence>
<keyword evidence="24" id="KW-1185">Reference proteome</keyword>
<comment type="subcellular location">
    <subcellularLocation>
        <location evidence="3">Endosome</location>
        <location evidence="3">Multivesicular body membrane</location>
        <topology evidence="3">Single-pass type II membrane protein</topology>
    </subcellularLocation>
    <subcellularLocation>
        <location evidence="2">Prevacuolar compartment membrane</location>
        <topology evidence="2">Single-pass type II membrane protein</topology>
    </subcellularLocation>
</comment>
<dbReference type="EMBL" id="JAAAUY010000008">
    <property type="protein sequence ID" value="KAF9338128.1"/>
    <property type="molecule type" value="Genomic_DNA"/>
</dbReference>
<dbReference type="GO" id="GO:0032585">
    <property type="term" value="C:multivesicular body membrane"/>
    <property type="evidence" value="ECO:0007669"/>
    <property type="project" value="UniProtKB-SubCell"/>
</dbReference>
<evidence type="ECO:0000256" key="3">
    <source>
        <dbReference type="ARBA" id="ARBA00004343"/>
    </source>
</evidence>
<keyword evidence="11" id="KW-0442">Lipid degradation</keyword>
<sequence>MQDLEVAVPKSTAQIKTEEERWARIRFLREKAEQARLELLALEQEEQDLISLLMPATLHERSSFSIDIDATSPMSPIMSPSPPVSPLSPATMNDGDQLSNGGSDYSTQTNVATVKRMWVKRPEERPTTVTLSMDDSSSLSSDDVEETLNGHLNNFYEDLMDVTLSDMMNKHLMMLSEDGDENSEGEVESLSPDFVLHPVDHDLLLSVSMKDLDEDDDSDTSGSELNPEDTTIANHTFIFMSTLEQEFDQQAISPDVPSLLEETIPMNNFADMTFIDYGFVPDENDEGTEPEQLSSGRILLPVLRGPQGQSAQEKKPQEPKPQSAIHSPLDIHKSSILDEFLRSLPSLPLSLELQVREQFLSQPLTAQVVSPPPPRLITLPAPIITSRERCKQLLERKAGRAHHWPVAVHLQEQPSPLPDHTPGSDSNGSVFSTPLTSYPPASATSSEGTVSTYGSPREDFTPSSAPPSSRQESDTIAIQPPVAYPKKAVTNVHAKARAESDLQPLDMIIIRPTRPTSLNALDSCPSSPWSSLSSAASNSSSTSSFSSWSWSWPSSSSKTTESTNTPSPLKHQDHKPRLPTTSCSHPVLDIRSRSMSSLMKHQNGWLGFQVLDIRLMASGRNHIVVVTKSNQMYSCWETDNDRSGGLNMTETSIDDTLGRSTRTGNGTGFIQDTTHQPGLVEFTGTDWQPTTLPSIVKVVCSDHGTFVLTENGDLWGWGSFEDSQGKKTSILKGKASSRPIQICSQKIVSVACGRNHILILTIDGDVISWGVNKYGQLGRKVEQAQESDLSPYFIEDLPPRMIGIGAGKTFSFAWDEERLYGWGDNTFGQLGCLARSKPHQHQDGDSVSSKVIAPKEISLHWKGKSIKQVQGGERHSVILTFSGLVIAMGNDDYGQLGVTSTPTTSPTSSPSSNTSADPADSRSSSMSSTWSNINLELSNEADFPIKRKTRFYPALVRIGPGVSEISCGDLHTATCSDNGQMFVWGQGCEGVMMIHNNNPVTGYGGYKRSTASPVGQDKPDELLTLRHVLHHGGNRYPSLYRRLDVDPVDLLLTEILTGEPSTHRIKVKTTTTLKPRVDPDLPRSRQQGFRSLTSEDTSIGPESWTKELIDAPDITDKETVVQLAKMNYNSYTQVASPGWYDLEGGTVNSTFGWEEDGVRGHVFSSPNNSTLIIAIKGTALALLGGGGGTAPKDKLNDNLLFSCCCAKVDRTWKGVCGCNRGGYQCDQTCVEDSVNSDDVYYNIAMMILWTVQDMYPGAKVWLTGHSLGGGLTALLGLTFGVPTVTFEAPGDRLAAKRLHLPMPPAINWDEFPLYHLGHTADPVFQGICTGPRSSCYLTGFAMESKCHTGRTCVYDTVGEDKWRVDIRTHRLLDVIEGVVTVKDVPVCKQEVGCEDCKMWEFL</sequence>
<evidence type="ECO:0000256" key="5">
    <source>
        <dbReference type="ARBA" id="ARBA00011137"/>
    </source>
</evidence>
<accession>A0A9P5SUE1</accession>
<dbReference type="GO" id="GO:0034496">
    <property type="term" value="P:multivesicular body membrane disassembly"/>
    <property type="evidence" value="ECO:0007669"/>
    <property type="project" value="TreeGrafter"/>
</dbReference>
<dbReference type="GO" id="GO:0034727">
    <property type="term" value="P:piecemeal microautophagy of the nucleus"/>
    <property type="evidence" value="ECO:0007669"/>
    <property type="project" value="TreeGrafter"/>
</dbReference>
<feature type="compositionally biased region" description="Polar residues" evidence="21">
    <location>
        <begin position="1084"/>
        <end position="1097"/>
    </location>
</feature>
<dbReference type="PROSITE" id="PS50012">
    <property type="entry name" value="RCC1_3"/>
    <property type="match status" value="3"/>
</dbReference>
<protein>
    <recommendedName>
        <fullName evidence="6">triacylglycerol lipase</fullName>
        <ecNumber evidence="6">3.1.1.3</ecNumber>
    </recommendedName>
    <alternativeName>
        <fullName evidence="18">Autophagy-related protein 15</fullName>
    </alternativeName>
</protein>
<comment type="subunit">
    <text evidence="5">Binds to both phosphatidylinositol (PI) and phosphatidylinositol 3,5-bisphosphate (PIP2).</text>
</comment>
<evidence type="ECO:0000256" key="15">
    <source>
        <dbReference type="ARBA" id="ARBA00023098"/>
    </source>
</evidence>
<evidence type="ECO:0000256" key="10">
    <source>
        <dbReference type="ARBA" id="ARBA00022801"/>
    </source>
</evidence>
<dbReference type="Pfam" id="PF25390">
    <property type="entry name" value="WD40_RLD"/>
    <property type="match status" value="1"/>
</dbReference>
<evidence type="ECO:0000256" key="9">
    <source>
        <dbReference type="ARBA" id="ARBA00022753"/>
    </source>
</evidence>
<evidence type="ECO:0000256" key="1">
    <source>
        <dbReference type="ARBA" id="ARBA00001024"/>
    </source>
</evidence>
<keyword evidence="10" id="KW-0378">Hydrolase</keyword>
<dbReference type="EC" id="3.1.1.3" evidence="6"/>
<evidence type="ECO:0000256" key="18">
    <source>
        <dbReference type="ARBA" id="ARBA00029828"/>
    </source>
</evidence>
<evidence type="ECO:0000256" key="21">
    <source>
        <dbReference type="SAM" id="MobiDB-lite"/>
    </source>
</evidence>
<comment type="caution">
    <text evidence="23">The sequence shown here is derived from an EMBL/GenBank/DDBJ whole genome shotgun (WGS) entry which is preliminary data.</text>
</comment>
<keyword evidence="14" id="KW-0072">Autophagy</keyword>
<evidence type="ECO:0000256" key="14">
    <source>
        <dbReference type="ARBA" id="ARBA00023006"/>
    </source>
</evidence>
<dbReference type="PANTHER" id="PTHR47175:SF2">
    <property type="entry name" value="LIPASE ATG15-RELATED"/>
    <property type="match status" value="1"/>
</dbReference>
<feature type="compositionally biased region" description="Low complexity" evidence="21">
    <location>
        <begin position="556"/>
        <end position="568"/>
    </location>
</feature>
<feature type="coiled-coil region" evidence="20">
    <location>
        <begin position="25"/>
        <end position="52"/>
    </location>
</feature>
<dbReference type="Proteomes" id="UP000696485">
    <property type="component" value="Unassembled WGS sequence"/>
</dbReference>
<comment type="similarity">
    <text evidence="4">Belongs to the AB hydrolase superfamily. Lipase family.</text>
</comment>
<dbReference type="InterPro" id="IPR058923">
    <property type="entry name" value="RCC1-like_dom"/>
</dbReference>
<dbReference type="Gene3D" id="3.40.50.1820">
    <property type="entry name" value="alpha/beta hydrolase"/>
    <property type="match status" value="1"/>
</dbReference>
<evidence type="ECO:0000256" key="16">
    <source>
        <dbReference type="ARBA" id="ARBA00023136"/>
    </source>
</evidence>
<evidence type="ECO:0000313" key="24">
    <source>
        <dbReference type="Proteomes" id="UP000696485"/>
    </source>
</evidence>
<evidence type="ECO:0000256" key="2">
    <source>
        <dbReference type="ARBA" id="ARBA00004270"/>
    </source>
</evidence>
<evidence type="ECO:0000256" key="17">
    <source>
        <dbReference type="ARBA" id="ARBA00023180"/>
    </source>
</evidence>
<keyword evidence="7" id="KW-0812">Transmembrane</keyword>
<evidence type="ECO:0000259" key="22">
    <source>
        <dbReference type="Pfam" id="PF25390"/>
    </source>
</evidence>
<gene>
    <name evidence="23" type="primary">ATG15_3</name>
    <name evidence="23" type="ORF">BG006_010238</name>
</gene>
<dbReference type="SUPFAM" id="SSF50985">
    <property type="entry name" value="RCC1/BLIP-II"/>
    <property type="match status" value="1"/>
</dbReference>
<dbReference type="GO" id="GO:0004620">
    <property type="term" value="F:phospholipase activity"/>
    <property type="evidence" value="ECO:0007669"/>
    <property type="project" value="TreeGrafter"/>
</dbReference>
<feature type="domain" description="RCC1-like" evidence="22">
    <location>
        <begin position="612"/>
        <end position="992"/>
    </location>
</feature>
<dbReference type="GO" id="GO:0004806">
    <property type="term" value="F:triacylglycerol lipase activity"/>
    <property type="evidence" value="ECO:0007669"/>
    <property type="project" value="UniProtKB-EC"/>
</dbReference>
<evidence type="ECO:0000256" key="12">
    <source>
        <dbReference type="ARBA" id="ARBA00022968"/>
    </source>
</evidence>
<feature type="region of interest" description="Disordered" evidence="21">
    <location>
        <begin position="212"/>
        <end position="231"/>
    </location>
</feature>
<keyword evidence="20" id="KW-0175">Coiled coil</keyword>
<dbReference type="Gene3D" id="2.130.10.30">
    <property type="entry name" value="Regulator of chromosome condensation 1/beta-lactamase-inhibitor protein II"/>
    <property type="match status" value="1"/>
</dbReference>
<evidence type="ECO:0000256" key="8">
    <source>
        <dbReference type="ARBA" id="ARBA00022737"/>
    </source>
</evidence>
<reference evidence="23" key="1">
    <citation type="journal article" date="2020" name="Fungal Divers.">
        <title>Resolving the Mortierellaceae phylogeny through synthesis of multi-gene phylogenetics and phylogenomics.</title>
        <authorList>
            <person name="Vandepol N."/>
            <person name="Liber J."/>
            <person name="Desiro A."/>
            <person name="Na H."/>
            <person name="Kennedy M."/>
            <person name="Barry K."/>
            <person name="Grigoriev I.V."/>
            <person name="Miller A.N."/>
            <person name="O'Donnell K."/>
            <person name="Stajich J.E."/>
            <person name="Bonito G."/>
        </authorList>
    </citation>
    <scope>NUCLEOTIDE SEQUENCE</scope>
    <source>
        <strain evidence="23">NVP1</strain>
    </source>
</reference>
<dbReference type="PRINTS" id="PR00633">
    <property type="entry name" value="RCCNDNSATION"/>
</dbReference>
<dbReference type="GO" id="GO:0005775">
    <property type="term" value="C:vacuolar lumen"/>
    <property type="evidence" value="ECO:0007669"/>
    <property type="project" value="TreeGrafter"/>
</dbReference>
<evidence type="ECO:0000256" key="13">
    <source>
        <dbReference type="ARBA" id="ARBA00022989"/>
    </source>
</evidence>
<dbReference type="InterPro" id="IPR029058">
    <property type="entry name" value="AB_hydrolase_fold"/>
</dbReference>
<feature type="region of interest" description="Disordered" evidence="21">
    <location>
        <begin position="896"/>
        <end position="927"/>
    </location>
</feature>
<dbReference type="InterPro" id="IPR050805">
    <property type="entry name" value="ATG15_Lipase"/>
</dbReference>
<keyword evidence="17" id="KW-0325">Glycoprotein</keyword>
<evidence type="ECO:0000256" key="4">
    <source>
        <dbReference type="ARBA" id="ARBA00010701"/>
    </source>
</evidence>
<evidence type="ECO:0000256" key="11">
    <source>
        <dbReference type="ARBA" id="ARBA00022963"/>
    </source>
</evidence>
<keyword evidence="8" id="KW-0677">Repeat</keyword>
<evidence type="ECO:0000256" key="6">
    <source>
        <dbReference type="ARBA" id="ARBA00013279"/>
    </source>
</evidence>
<dbReference type="Pfam" id="PF26363">
    <property type="entry name" value="Phospholipase-like"/>
    <property type="match status" value="1"/>
</dbReference>
<feature type="repeat" description="RCC1" evidence="19">
    <location>
        <begin position="817"/>
        <end position="882"/>
    </location>
</feature>
<dbReference type="GO" id="GO:0006660">
    <property type="term" value="P:phosphatidylserine catabolic process"/>
    <property type="evidence" value="ECO:0007669"/>
    <property type="project" value="TreeGrafter"/>
</dbReference>
<dbReference type="InterPro" id="IPR009091">
    <property type="entry name" value="RCC1/BLIP-II"/>
</dbReference>
<evidence type="ECO:0000256" key="7">
    <source>
        <dbReference type="ARBA" id="ARBA00022692"/>
    </source>
</evidence>
<feature type="repeat" description="RCC1" evidence="19">
    <location>
        <begin position="712"/>
        <end position="763"/>
    </location>
</feature>
<dbReference type="InterPro" id="IPR000408">
    <property type="entry name" value="Reg_chr_condens"/>
</dbReference>
<keyword evidence="15" id="KW-0443">Lipid metabolism</keyword>
<feature type="region of interest" description="Disordered" evidence="21">
    <location>
        <begin position="532"/>
        <end position="551"/>
    </location>
</feature>
<name>A0A9P5SUE1_9FUNG</name>
<evidence type="ECO:0000313" key="23">
    <source>
        <dbReference type="EMBL" id="KAF9338128.1"/>
    </source>
</evidence>
<dbReference type="GO" id="GO:0046461">
    <property type="term" value="P:neutral lipid catabolic process"/>
    <property type="evidence" value="ECO:0007669"/>
    <property type="project" value="TreeGrafter"/>
</dbReference>
<feature type="region of interest" description="Disordered" evidence="21">
    <location>
        <begin position="306"/>
        <end position="326"/>
    </location>
</feature>
<comment type="catalytic activity">
    <reaction evidence="1">
        <text>a triacylglycerol + H2O = a diacylglycerol + a fatty acid + H(+)</text>
        <dbReference type="Rhea" id="RHEA:12044"/>
        <dbReference type="ChEBI" id="CHEBI:15377"/>
        <dbReference type="ChEBI" id="CHEBI:15378"/>
        <dbReference type="ChEBI" id="CHEBI:17855"/>
        <dbReference type="ChEBI" id="CHEBI:18035"/>
        <dbReference type="ChEBI" id="CHEBI:28868"/>
        <dbReference type="EC" id="3.1.1.3"/>
    </reaction>
</comment>
<feature type="compositionally biased region" description="Low complexity" evidence="21">
    <location>
        <begin position="899"/>
        <end position="927"/>
    </location>
</feature>
<dbReference type="SUPFAM" id="SSF53474">
    <property type="entry name" value="alpha/beta-Hydrolases"/>
    <property type="match status" value="1"/>
</dbReference>
<feature type="region of interest" description="Disordered" evidence="21">
    <location>
        <begin position="1074"/>
        <end position="1100"/>
    </location>
</feature>
<keyword evidence="16" id="KW-0472">Membrane</keyword>
<keyword evidence="9" id="KW-0967">Endosome</keyword>
<keyword evidence="13" id="KW-1133">Transmembrane helix</keyword>
<organism evidence="23 24">
    <name type="scientific">Podila minutissima</name>
    <dbReference type="NCBI Taxonomy" id="64525"/>
    <lineage>
        <taxon>Eukaryota</taxon>
        <taxon>Fungi</taxon>
        <taxon>Fungi incertae sedis</taxon>
        <taxon>Mucoromycota</taxon>
        <taxon>Mortierellomycotina</taxon>
        <taxon>Mortierellomycetes</taxon>
        <taxon>Mortierellales</taxon>
        <taxon>Mortierellaceae</taxon>
        <taxon>Podila</taxon>
    </lineage>
</organism>
<feature type="region of interest" description="Disordered" evidence="21">
    <location>
        <begin position="412"/>
        <end position="482"/>
    </location>
</feature>
<evidence type="ECO:0000256" key="20">
    <source>
        <dbReference type="SAM" id="Coils"/>
    </source>
</evidence>
<feature type="compositionally biased region" description="Polar residues" evidence="21">
    <location>
        <begin position="461"/>
        <end position="476"/>
    </location>
</feature>
<proteinExistence type="inferred from homology"/>